<evidence type="ECO:0000313" key="16">
    <source>
        <dbReference type="EMBL" id="CCA69341.1"/>
    </source>
</evidence>
<dbReference type="EC" id="2.4.1.16" evidence="2 13"/>
<feature type="transmembrane region" description="Helical" evidence="13">
    <location>
        <begin position="627"/>
        <end position="650"/>
    </location>
</feature>
<comment type="subcellular location">
    <subcellularLocation>
        <location evidence="1 13">Cell membrane</location>
        <topology evidence="1 13">Multi-pass membrane protein</topology>
    </subcellularLocation>
</comment>
<dbReference type="eggNOG" id="KOG2571">
    <property type="taxonomic scope" value="Eukaryota"/>
</dbReference>
<keyword evidence="7 13" id="KW-1133">Transmembrane helix</keyword>
<dbReference type="InParanoid" id="G4TDE8"/>
<dbReference type="Pfam" id="PF08407">
    <property type="entry name" value="Chitin_synth_1N"/>
    <property type="match status" value="1"/>
</dbReference>
<evidence type="ECO:0000313" key="17">
    <source>
        <dbReference type="Proteomes" id="UP000007148"/>
    </source>
</evidence>
<keyword evidence="5 13" id="KW-0808">Transferase</keyword>
<accession>G4TDE8</accession>
<keyword evidence="9 13" id="KW-0961">Cell wall biogenesis/degradation</keyword>
<feature type="transmembrane region" description="Helical" evidence="13">
    <location>
        <begin position="670"/>
        <end position="691"/>
    </location>
</feature>
<evidence type="ECO:0000256" key="6">
    <source>
        <dbReference type="ARBA" id="ARBA00022692"/>
    </source>
</evidence>
<organism evidence="16 17">
    <name type="scientific">Serendipita indica (strain DSM 11827)</name>
    <name type="common">Root endophyte fungus</name>
    <name type="synonym">Piriformospora indica</name>
    <dbReference type="NCBI Taxonomy" id="1109443"/>
    <lineage>
        <taxon>Eukaryota</taxon>
        <taxon>Fungi</taxon>
        <taxon>Dikarya</taxon>
        <taxon>Basidiomycota</taxon>
        <taxon>Agaricomycotina</taxon>
        <taxon>Agaricomycetes</taxon>
        <taxon>Sebacinales</taxon>
        <taxon>Serendipitaceae</taxon>
        <taxon>Serendipita</taxon>
    </lineage>
</organism>
<dbReference type="OrthoDB" id="26569at2759"/>
<feature type="domain" description="Chitin synthase N-terminal" evidence="15">
    <location>
        <begin position="190"/>
        <end position="260"/>
    </location>
</feature>
<dbReference type="GO" id="GO:0006031">
    <property type="term" value="P:chitin biosynthetic process"/>
    <property type="evidence" value="ECO:0007669"/>
    <property type="project" value="UniProtKB-UniRule"/>
</dbReference>
<evidence type="ECO:0000256" key="14">
    <source>
        <dbReference type="SAM" id="MobiDB-lite"/>
    </source>
</evidence>
<evidence type="ECO:0000256" key="5">
    <source>
        <dbReference type="ARBA" id="ARBA00022679"/>
    </source>
</evidence>
<name>G4TDE8_SERID</name>
<protein>
    <recommendedName>
        <fullName evidence="2 13">Chitin synthase</fullName>
        <ecNumber evidence="2 13">2.4.1.16</ecNumber>
    </recommendedName>
</protein>
<evidence type="ECO:0000256" key="13">
    <source>
        <dbReference type="RuleBase" id="RU366040"/>
    </source>
</evidence>
<evidence type="ECO:0000256" key="1">
    <source>
        <dbReference type="ARBA" id="ARBA00004651"/>
    </source>
</evidence>
<evidence type="ECO:0000256" key="4">
    <source>
        <dbReference type="ARBA" id="ARBA00022676"/>
    </source>
</evidence>
<feature type="region of interest" description="Disordered" evidence="14">
    <location>
        <begin position="1"/>
        <end position="82"/>
    </location>
</feature>
<comment type="function">
    <text evidence="10 13">Polymerizes chitin, a structural polymer of the cell wall and septum, by transferring the sugar moiety of UDP-GlcNAc to the non-reducing end of the growing chitin polymer.</text>
</comment>
<feature type="transmembrane region" description="Helical" evidence="13">
    <location>
        <begin position="925"/>
        <end position="946"/>
    </location>
</feature>
<dbReference type="GO" id="GO:0030428">
    <property type="term" value="C:cell septum"/>
    <property type="evidence" value="ECO:0007669"/>
    <property type="project" value="TreeGrafter"/>
</dbReference>
<evidence type="ECO:0000256" key="2">
    <source>
        <dbReference type="ARBA" id="ARBA00012543"/>
    </source>
</evidence>
<sequence length="957" mass="106945">MSQQPVPPLPPGAGAAGAGVHYAPSPPRSRDQSPSRRDPFMDPSAGPNYPMGSLTAPNAGGGPGSNYGTAPSSPYHTPASQYGGSINQSLYAQNSQGYHQQPYSSHTGVSTSTVQLQDFGPVDHDSTTGHGRYQHDETDENQPLNAGANFTGGFYPPPNSAGMGMPSPTTTAASVNASWRNRQTIKRGKTKKVKLTRGNFITEYPVPTPVSNAIEAKWKGATTSTEFTHMRYSAATCDPDEYTRDNGWTFRQVLYNRPTELLIAVTSYNEDKTLYSRTLHGVMLNIRDICKTKQSKYWRKSQEEGIPGWQRITVALIVDGLKVMDKTVLDILATIGVYQDGIMKQQVDGKDTVAHIFEYTTQLSVDSTPQLVLPHGDDTNNLVPVQIILIIKAQNQKKINSHRWLFNAIGKQLQPEVCVLIDAGTKPGHKSIFHLWDAFYNDPNLGGACGEIHAMLKGGKKLLNPLVAAQNFEYKMSNILDKPLESSFGYVSVLPGAFSAYRYRAIQGRPLDQYFHGDHSMADRLGKKGIYGMNIFTKNMFLAEDRILCFELVAKANAQWTLTYVKPSKAETDVPESAAELIGQRRRWLNGSFAASVYALIHFFSIYKSSHGIVRMFFFHIQALYNLVNLIFSWFALANLWLTFSIIIDLPVTSHIYPFGNETVTAWANAIFRWTYLAVLGLNFIIALGNRPKGERFMYVSSLWVYGILAVYLFACSIILTVKSFSTIDFQNSNTAASRLQVLLTGTNGTLMAALMATFGIYLLSSLLYRDPWHMFTSLPAYICLAPSFTNVLNVYAFCNLHDVSWGTKGSDKDDGLTVVSSKKGKGDAPDTVEDVEKVQEDLDSAFQETVQRAMKKLEVKEEVEQPTMDDSNRAFRTRLVVVWMLTNAMLAVLVANINGPRPKGTSLEDIELQLRERQSFYFKVILWSTFGLSFVRFLGCLFYWFRRNIFRWFRRN</sequence>
<dbReference type="Pfam" id="PF01644">
    <property type="entry name" value="Chitin_synth_1"/>
    <property type="match status" value="1"/>
</dbReference>
<dbReference type="STRING" id="1109443.G4TDE8"/>
<keyword evidence="8 13" id="KW-0472">Membrane</keyword>
<gene>
    <name evidence="16" type="ORF">PIIN_03240</name>
</gene>
<dbReference type="AlphaFoldDB" id="G4TDE8"/>
<evidence type="ECO:0000256" key="10">
    <source>
        <dbReference type="ARBA" id="ARBA00024009"/>
    </source>
</evidence>
<keyword evidence="4 13" id="KW-0328">Glycosyltransferase</keyword>
<feature type="transmembrane region" description="Helical" evidence="13">
    <location>
        <begin position="703"/>
        <end position="722"/>
    </location>
</feature>
<feature type="compositionally biased region" description="Basic and acidic residues" evidence="14">
    <location>
        <begin position="28"/>
        <end position="40"/>
    </location>
</feature>
<dbReference type="InterPro" id="IPR013616">
    <property type="entry name" value="Chitin_synth_N"/>
</dbReference>
<keyword evidence="3 13" id="KW-1003">Cell membrane</keyword>
<feature type="compositionally biased region" description="Pro residues" evidence="14">
    <location>
        <begin position="1"/>
        <end position="11"/>
    </location>
</feature>
<comment type="catalytic activity">
    <reaction evidence="12 13">
        <text>[(1-&gt;4)-N-acetyl-beta-D-glucosaminyl](n) + UDP-N-acetyl-alpha-D-glucosamine = [(1-&gt;4)-N-acetyl-beta-D-glucosaminyl](n+1) + UDP + H(+)</text>
        <dbReference type="Rhea" id="RHEA:16637"/>
        <dbReference type="Rhea" id="RHEA-COMP:9593"/>
        <dbReference type="Rhea" id="RHEA-COMP:9595"/>
        <dbReference type="ChEBI" id="CHEBI:15378"/>
        <dbReference type="ChEBI" id="CHEBI:17029"/>
        <dbReference type="ChEBI" id="CHEBI:57705"/>
        <dbReference type="ChEBI" id="CHEBI:58223"/>
        <dbReference type="EC" id="2.4.1.16"/>
    </reaction>
</comment>
<dbReference type="Proteomes" id="UP000007148">
    <property type="component" value="Unassembled WGS sequence"/>
</dbReference>
<feature type="compositionally biased region" description="Polar residues" evidence="14">
    <location>
        <begin position="66"/>
        <end position="82"/>
    </location>
</feature>
<dbReference type="PANTHER" id="PTHR22914">
    <property type="entry name" value="CHITIN SYNTHASE"/>
    <property type="match status" value="1"/>
</dbReference>
<dbReference type="EMBL" id="CAFZ01000053">
    <property type="protein sequence ID" value="CCA69341.1"/>
    <property type="molecule type" value="Genomic_DNA"/>
</dbReference>
<dbReference type="PANTHER" id="PTHR22914:SF11">
    <property type="entry name" value="CHITIN SYNTHASE B"/>
    <property type="match status" value="1"/>
</dbReference>
<proteinExistence type="inferred from homology"/>
<keyword evidence="6 13" id="KW-0812">Transmembrane</keyword>
<feature type="region of interest" description="Disordered" evidence="14">
    <location>
        <begin position="117"/>
        <end position="140"/>
    </location>
</feature>
<dbReference type="InterPro" id="IPR029044">
    <property type="entry name" value="Nucleotide-diphossugar_trans"/>
</dbReference>
<dbReference type="GO" id="GO:0004100">
    <property type="term" value="F:chitin synthase activity"/>
    <property type="evidence" value="ECO:0007669"/>
    <property type="project" value="UniProtKB-UniRule"/>
</dbReference>
<evidence type="ECO:0000256" key="9">
    <source>
        <dbReference type="ARBA" id="ARBA00023316"/>
    </source>
</evidence>
<feature type="transmembrane region" description="Helical" evidence="13">
    <location>
        <begin position="588"/>
        <end position="607"/>
    </location>
</feature>
<comment type="caution">
    <text evidence="16">The sequence shown here is derived from an EMBL/GenBank/DDBJ whole genome shotgun (WGS) entry which is preliminary data.</text>
</comment>
<feature type="transmembrane region" description="Helical" evidence="13">
    <location>
        <begin position="742"/>
        <end position="765"/>
    </location>
</feature>
<evidence type="ECO:0000259" key="15">
    <source>
        <dbReference type="Pfam" id="PF08407"/>
    </source>
</evidence>
<dbReference type="OMA" id="WQRITVA"/>
<dbReference type="GO" id="GO:0005886">
    <property type="term" value="C:plasma membrane"/>
    <property type="evidence" value="ECO:0007669"/>
    <property type="project" value="UniProtKB-SubCell"/>
</dbReference>
<evidence type="ECO:0000256" key="3">
    <source>
        <dbReference type="ARBA" id="ARBA00022475"/>
    </source>
</evidence>
<dbReference type="SUPFAM" id="SSF53448">
    <property type="entry name" value="Nucleotide-diphospho-sugar transferases"/>
    <property type="match status" value="1"/>
</dbReference>
<comment type="similarity">
    <text evidence="11">Belongs to the chitin synthase family. Class III subfamily.</text>
</comment>
<dbReference type="GO" id="GO:0071555">
    <property type="term" value="P:cell wall organization"/>
    <property type="evidence" value="ECO:0007669"/>
    <property type="project" value="UniProtKB-KW"/>
</dbReference>
<evidence type="ECO:0000256" key="7">
    <source>
        <dbReference type="ARBA" id="ARBA00022989"/>
    </source>
</evidence>
<evidence type="ECO:0000256" key="8">
    <source>
        <dbReference type="ARBA" id="ARBA00023136"/>
    </source>
</evidence>
<reference evidence="16 17" key="1">
    <citation type="journal article" date="2011" name="PLoS Pathog.">
        <title>Endophytic Life Strategies Decoded by Genome and Transcriptome Analyses of the Mutualistic Root Symbiont Piriformospora indica.</title>
        <authorList>
            <person name="Zuccaro A."/>
            <person name="Lahrmann U."/>
            <person name="Guldener U."/>
            <person name="Langen G."/>
            <person name="Pfiffi S."/>
            <person name="Biedenkopf D."/>
            <person name="Wong P."/>
            <person name="Samans B."/>
            <person name="Grimm C."/>
            <person name="Basiewicz M."/>
            <person name="Murat C."/>
            <person name="Martin F."/>
            <person name="Kogel K.H."/>
        </authorList>
    </citation>
    <scope>NUCLEOTIDE SEQUENCE [LARGE SCALE GENOMIC DNA]</scope>
    <source>
        <strain evidence="16 17">DSM 11827</strain>
    </source>
</reference>
<dbReference type="InterPro" id="IPR004835">
    <property type="entry name" value="Chitin_synth"/>
</dbReference>
<feature type="transmembrane region" description="Helical" evidence="13">
    <location>
        <begin position="880"/>
        <end position="898"/>
    </location>
</feature>
<evidence type="ECO:0000256" key="12">
    <source>
        <dbReference type="ARBA" id="ARBA00048014"/>
    </source>
</evidence>
<dbReference type="CDD" id="cd04190">
    <property type="entry name" value="Chitin_synth_C"/>
    <property type="match status" value="1"/>
</dbReference>
<dbReference type="HOGENOM" id="CLU_004760_0_1_1"/>
<evidence type="ECO:0000256" key="11">
    <source>
        <dbReference type="ARBA" id="ARBA00038055"/>
    </source>
</evidence>
<keyword evidence="17" id="KW-1185">Reference proteome</keyword>